<evidence type="ECO:0000259" key="2">
    <source>
        <dbReference type="Pfam" id="PF16998"/>
    </source>
</evidence>
<dbReference type="Proteomes" id="UP000078435">
    <property type="component" value="Unassembled WGS sequence"/>
</dbReference>
<evidence type="ECO:0000313" key="4">
    <source>
        <dbReference type="Proteomes" id="UP000078435"/>
    </source>
</evidence>
<protein>
    <recommendedName>
        <fullName evidence="2">Surface antigen domain-containing protein</fullName>
    </recommendedName>
</protein>
<reference evidence="3 4" key="1">
    <citation type="submission" date="2016-02" db="EMBL/GenBank/DDBJ databases">
        <title>Draft genome sequence of Aeromonas trota strain 1999lcr isolated from cerebrospinal fluid (CSF).</title>
        <authorList>
            <person name="Dallagassa C.B."/>
            <person name="Prediger K.C."/>
            <person name="Weiss V.A."/>
            <person name="Assis F.E."/>
            <person name="Baura V."/>
            <person name="Cruz L.M."/>
            <person name="Souza E.M."/>
            <person name="Pedrosa F.O."/>
            <person name="Fadel-Picheth C.M."/>
        </authorList>
    </citation>
    <scope>NUCLEOTIDE SEQUENCE [LARGE SCALE GENOMIC DNA]</scope>
    <source>
        <strain evidence="3 4">1999lcr</strain>
    </source>
</reference>
<evidence type="ECO:0000256" key="1">
    <source>
        <dbReference type="SAM" id="SignalP"/>
    </source>
</evidence>
<proteinExistence type="predicted"/>
<sequence>MNRYLLICLSLWLFGCAAQQSAPLYHQMDKQDVALANQALAEALQTRPKGQSLTWFNPANRHSGSVTPLRTFRHPNGLWCRDYHEQLNIGQASQQWQDTACRSKAGHWLPLRS</sequence>
<feature type="chain" id="PRO_5008043122" description="Surface antigen domain-containing protein" evidence="1">
    <location>
        <begin position="22"/>
        <end position="113"/>
    </location>
</feature>
<dbReference type="PROSITE" id="PS51257">
    <property type="entry name" value="PROKAR_LIPOPROTEIN"/>
    <property type="match status" value="1"/>
</dbReference>
<keyword evidence="1" id="KW-0732">Signal</keyword>
<accession>A0A175VLQ2</accession>
<feature type="domain" description="Surface antigen" evidence="2">
    <location>
        <begin position="29"/>
        <end position="108"/>
    </location>
</feature>
<dbReference type="Pfam" id="PF16998">
    <property type="entry name" value="17kDa_Anti_2"/>
    <property type="match status" value="1"/>
</dbReference>
<dbReference type="InterPro" id="IPR032635">
    <property type="entry name" value="Anti_2"/>
</dbReference>
<name>A0A175VLQ2_AEREN</name>
<dbReference type="RefSeq" id="WP_026457775.1">
    <property type="nucleotide sequence ID" value="NZ_JAAKSE010000014.1"/>
</dbReference>
<dbReference type="EMBL" id="JMGO02000002">
    <property type="protein sequence ID" value="KXU81704.1"/>
    <property type="molecule type" value="Genomic_DNA"/>
</dbReference>
<evidence type="ECO:0000313" key="3">
    <source>
        <dbReference type="EMBL" id="KXU81704.1"/>
    </source>
</evidence>
<dbReference type="AlphaFoldDB" id="A0A175VLQ2"/>
<dbReference type="OrthoDB" id="5588054at2"/>
<feature type="signal peptide" evidence="1">
    <location>
        <begin position="1"/>
        <end position="21"/>
    </location>
</feature>
<gene>
    <name evidence="3" type="ORF">LCR_08365</name>
</gene>
<comment type="caution">
    <text evidence="3">The sequence shown here is derived from an EMBL/GenBank/DDBJ whole genome shotgun (WGS) entry which is preliminary data.</text>
</comment>
<organism evidence="3 4">
    <name type="scientific">Aeromonas enteropelogenes</name>
    <name type="common">Aeromonas trota</name>
    <dbReference type="NCBI Taxonomy" id="29489"/>
    <lineage>
        <taxon>Bacteria</taxon>
        <taxon>Pseudomonadati</taxon>
        <taxon>Pseudomonadota</taxon>
        <taxon>Gammaproteobacteria</taxon>
        <taxon>Aeromonadales</taxon>
        <taxon>Aeromonadaceae</taxon>
        <taxon>Aeromonas</taxon>
    </lineage>
</organism>